<dbReference type="GO" id="GO:0005634">
    <property type="term" value="C:nucleus"/>
    <property type="evidence" value="ECO:0007669"/>
    <property type="project" value="TreeGrafter"/>
</dbReference>
<dbReference type="InterPro" id="IPR003653">
    <property type="entry name" value="Peptidase_C48_C"/>
</dbReference>
<accession>A0A067TR40</accession>
<evidence type="ECO:0000313" key="8">
    <source>
        <dbReference type="Proteomes" id="UP000027222"/>
    </source>
</evidence>
<feature type="domain" description="Ubiquitin-like protease family profile" evidence="6">
    <location>
        <begin position="397"/>
        <end position="576"/>
    </location>
</feature>
<dbReference type="InterPro" id="IPR038765">
    <property type="entry name" value="Papain-like_cys_pep_sf"/>
</dbReference>
<evidence type="ECO:0000313" key="7">
    <source>
        <dbReference type="EMBL" id="KDR84787.1"/>
    </source>
</evidence>
<dbReference type="SUPFAM" id="SSF54001">
    <property type="entry name" value="Cysteine proteinases"/>
    <property type="match status" value="1"/>
</dbReference>
<feature type="compositionally biased region" description="Polar residues" evidence="5">
    <location>
        <begin position="107"/>
        <end position="118"/>
    </location>
</feature>
<feature type="region of interest" description="Disordered" evidence="5">
    <location>
        <begin position="72"/>
        <end position="182"/>
    </location>
</feature>
<dbReference type="PROSITE" id="PS50600">
    <property type="entry name" value="ULP_PROTEASE"/>
    <property type="match status" value="1"/>
</dbReference>
<feature type="region of interest" description="Disordered" evidence="5">
    <location>
        <begin position="195"/>
        <end position="233"/>
    </location>
</feature>
<dbReference type="GO" id="GO:0016929">
    <property type="term" value="F:deSUMOylase activity"/>
    <property type="evidence" value="ECO:0007669"/>
    <property type="project" value="TreeGrafter"/>
</dbReference>
<dbReference type="FunFam" id="3.40.395.10:FF:000001">
    <property type="entry name" value="Sentrin-specific protease 1"/>
    <property type="match status" value="1"/>
</dbReference>
<keyword evidence="4" id="KW-0788">Thiol protease</keyword>
<dbReference type="GO" id="GO:0080090">
    <property type="term" value="P:regulation of primary metabolic process"/>
    <property type="evidence" value="ECO:0007669"/>
    <property type="project" value="UniProtKB-ARBA"/>
</dbReference>
<dbReference type="OrthoDB" id="1939479at2759"/>
<evidence type="ECO:0000259" key="6">
    <source>
        <dbReference type="PROSITE" id="PS50600"/>
    </source>
</evidence>
<dbReference type="Proteomes" id="UP000027222">
    <property type="component" value="Unassembled WGS sequence"/>
</dbReference>
<dbReference type="GO" id="GO:0016926">
    <property type="term" value="P:protein desumoylation"/>
    <property type="evidence" value="ECO:0007669"/>
    <property type="project" value="TreeGrafter"/>
</dbReference>
<evidence type="ECO:0000256" key="2">
    <source>
        <dbReference type="ARBA" id="ARBA00022670"/>
    </source>
</evidence>
<feature type="region of interest" description="Disordered" evidence="5">
    <location>
        <begin position="1"/>
        <end position="36"/>
    </location>
</feature>
<gene>
    <name evidence="7" type="ORF">GALMADRAFT_217849</name>
</gene>
<dbReference type="Pfam" id="PF02902">
    <property type="entry name" value="Peptidase_C48"/>
    <property type="match status" value="1"/>
</dbReference>
<keyword evidence="3" id="KW-0378">Hydrolase</keyword>
<organism evidence="7 8">
    <name type="scientific">Galerina marginata (strain CBS 339.88)</name>
    <dbReference type="NCBI Taxonomy" id="685588"/>
    <lineage>
        <taxon>Eukaryota</taxon>
        <taxon>Fungi</taxon>
        <taxon>Dikarya</taxon>
        <taxon>Basidiomycota</taxon>
        <taxon>Agaricomycotina</taxon>
        <taxon>Agaricomycetes</taxon>
        <taxon>Agaricomycetidae</taxon>
        <taxon>Agaricales</taxon>
        <taxon>Agaricineae</taxon>
        <taxon>Strophariaceae</taxon>
        <taxon>Galerina</taxon>
    </lineage>
</organism>
<reference evidence="8" key="1">
    <citation type="journal article" date="2014" name="Proc. Natl. Acad. Sci. U.S.A.">
        <title>Extensive sampling of basidiomycete genomes demonstrates inadequacy of the white-rot/brown-rot paradigm for wood decay fungi.</title>
        <authorList>
            <person name="Riley R."/>
            <person name="Salamov A.A."/>
            <person name="Brown D.W."/>
            <person name="Nagy L.G."/>
            <person name="Floudas D."/>
            <person name="Held B.W."/>
            <person name="Levasseur A."/>
            <person name="Lombard V."/>
            <person name="Morin E."/>
            <person name="Otillar R."/>
            <person name="Lindquist E.A."/>
            <person name="Sun H."/>
            <person name="LaButti K.M."/>
            <person name="Schmutz J."/>
            <person name="Jabbour D."/>
            <person name="Luo H."/>
            <person name="Baker S.E."/>
            <person name="Pisabarro A.G."/>
            <person name="Walton J.D."/>
            <person name="Blanchette R.A."/>
            <person name="Henrissat B."/>
            <person name="Martin F."/>
            <person name="Cullen D."/>
            <person name="Hibbett D.S."/>
            <person name="Grigoriev I.V."/>
        </authorList>
    </citation>
    <scope>NUCLEOTIDE SEQUENCE [LARGE SCALE GENOMIC DNA]</scope>
    <source>
        <strain evidence="8">CBS 339.88</strain>
    </source>
</reference>
<feature type="region of interest" description="Disordered" evidence="5">
    <location>
        <begin position="292"/>
        <end position="317"/>
    </location>
</feature>
<dbReference type="AlphaFoldDB" id="A0A067TR40"/>
<dbReference type="STRING" id="685588.A0A067TR40"/>
<dbReference type="PANTHER" id="PTHR12606">
    <property type="entry name" value="SENTRIN/SUMO-SPECIFIC PROTEASE"/>
    <property type="match status" value="1"/>
</dbReference>
<sequence length="610" mass="69719">MHSRKRRAPEPLPPRNSKHPRSALVGYDGGAPSPSEKERILCRWTRIGQEFLDLVTDTAMALFPGSLQEQIGLSVPDEPTSSPSSSLASTPQQTPSPQRVADDQADDTSTPKQNTSLKPRSARTTRDPNARFYLTRQPTINEDDETTEIAKLSTPQPRTLAPSKSWPLTPPPDSSSEHELRSVVPGMTRLQLEDSFSSSLRSSQTSDSIPSSDSKPGSRSSQSLRRRIRNRPHIYEKVHKAQVRRSHVTLREEMAVELFRLKQRTGFTSGFSDFKGLLDYQRQLQNIDLEHAPLPQRPSSSFGATIRNRRRAPESEEDFLQRAIDNAKATLSSPKPPKPYSPTLEQLELWHRKRDDAIERRLRPPVVPLPSSLPPDDDKQVSALLQKRGVISKFAREQVSDQDLSRLRPGQWLNDELINFYGAMILARSEESKENSSQAKPKQPKKKPLNVHYFSSFFWVKLTQEGYDKGRLAKWTKKIDIFSKDIILLPVNHGNAHWTAAAINFREKRFESYDSMDMAKDRVWKALRSYVEDEHKNKRKTTINLDDWENWAPSSTPQQENGFDCGVFTCQFLEALSRGEESFNFSQKDMPYLRRRMIWEIGNAKLRDGH</sequence>
<dbReference type="PANTHER" id="PTHR12606:SF141">
    <property type="entry name" value="GH15225P-RELATED"/>
    <property type="match status" value="1"/>
</dbReference>
<comment type="similarity">
    <text evidence="1">Belongs to the peptidase C48 family.</text>
</comment>
<evidence type="ECO:0000256" key="5">
    <source>
        <dbReference type="SAM" id="MobiDB-lite"/>
    </source>
</evidence>
<dbReference type="EMBL" id="KL142367">
    <property type="protein sequence ID" value="KDR84787.1"/>
    <property type="molecule type" value="Genomic_DNA"/>
</dbReference>
<dbReference type="GO" id="GO:0060255">
    <property type="term" value="P:regulation of macromolecule metabolic process"/>
    <property type="evidence" value="ECO:0007669"/>
    <property type="project" value="UniProtKB-ARBA"/>
</dbReference>
<feature type="compositionally biased region" description="Low complexity" evidence="5">
    <location>
        <begin position="195"/>
        <end position="223"/>
    </location>
</feature>
<feature type="compositionally biased region" description="Low complexity" evidence="5">
    <location>
        <begin position="79"/>
        <end position="98"/>
    </location>
</feature>
<protein>
    <recommendedName>
        <fullName evidence="6">Ubiquitin-like protease family profile domain-containing protein</fullName>
    </recommendedName>
</protein>
<evidence type="ECO:0000256" key="1">
    <source>
        <dbReference type="ARBA" id="ARBA00005234"/>
    </source>
</evidence>
<dbReference type="HOGENOM" id="CLU_024324_5_1_1"/>
<proteinExistence type="inferred from homology"/>
<keyword evidence="2" id="KW-0645">Protease</keyword>
<evidence type="ECO:0000256" key="4">
    <source>
        <dbReference type="ARBA" id="ARBA00022807"/>
    </source>
</evidence>
<dbReference type="Gene3D" id="3.40.395.10">
    <property type="entry name" value="Adenoviral Proteinase, Chain A"/>
    <property type="match status" value="1"/>
</dbReference>
<evidence type="ECO:0000256" key="3">
    <source>
        <dbReference type="ARBA" id="ARBA00022801"/>
    </source>
</evidence>
<keyword evidence="8" id="KW-1185">Reference proteome</keyword>
<name>A0A067TR40_GALM3</name>
<dbReference type="GO" id="GO:0006508">
    <property type="term" value="P:proteolysis"/>
    <property type="evidence" value="ECO:0007669"/>
    <property type="project" value="UniProtKB-KW"/>
</dbReference>